<evidence type="ECO:0000256" key="2">
    <source>
        <dbReference type="SAM" id="Phobius"/>
    </source>
</evidence>
<reference evidence="3" key="2">
    <citation type="journal article" date="2023" name="Proc. Natl. Acad. Sci. U.S.A.">
        <title>A global phylogenomic analysis of the shiitake genus Lentinula.</title>
        <authorList>
            <person name="Sierra-Patev S."/>
            <person name="Min B."/>
            <person name="Naranjo-Ortiz M."/>
            <person name="Looney B."/>
            <person name="Konkel Z."/>
            <person name="Slot J.C."/>
            <person name="Sakamoto Y."/>
            <person name="Steenwyk J.L."/>
            <person name="Rokas A."/>
            <person name="Carro J."/>
            <person name="Camarero S."/>
            <person name="Ferreira P."/>
            <person name="Molpeceres G."/>
            <person name="Ruiz-Duenas F.J."/>
            <person name="Serrano A."/>
            <person name="Henrissat B."/>
            <person name="Drula E."/>
            <person name="Hughes K.W."/>
            <person name="Mata J.L."/>
            <person name="Ishikawa N.K."/>
            <person name="Vargas-Isla R."/>
            <person name="Ushijima S."/>
            <person name="Smith C.A."/>
            <person name="Donoghue J."/>
            <person name="Ahrendt S."/>
            <person name="Andreopoulos W."/>
            <person name="He G."/>
            <person name="LaButti K."/>
            <person name="Lipzen A."/>
            <person name="Ng V."/>
            <person name="Riley R."/>
            <person name="Sandor L."/>
            <person name="Barry K."/>
            <person name="Martinez A.T."/>
            <person name="Xiao Y."/>
            <person name="Gibbons J.G."/>
            <person name="Terashima K."/>
            <person name="Grigoriev I.V."/>
            <person name="Hibbett D."/>
        </authorList>
    </citation>
    <scope>NUCLEOTIDE SEQUENCE</scope>
    <source>
        <strain evidence="3">ET3784</strain>
    </source>
</reference>
<protein>
    <submittedName>
        <fullName evidence="3">Uncharacterized protein</fullName>
    </submittedName>
</protein>
<dbReference type="Proteomes" id="UP001176059">
    <property type="component" value="Unassembled WGS sequence"/>
</dbReference>
<proteinExistence type="predicted"/>
<feature type="region of interest" description="Disordered" evidence="1">
    <location>
        <begin position="1"/>
        <end position="27"/>
    </location>
</feature>
<dbReference type="AlphaFoldDB" id="A0AA38JKG3"/>
<keyword evidence="4" id="KW-1185">Reference proteome</keyword>
<reference evidence="3" key="1">
    <citation type="submission" date="2022-08" db="EMBL/GenBank/DDBJ databases">
        <authorList>
            <consortium name="DOE Joint Genome Institute"/>
            <person name="Min B."/>
            <person name="Sierra-Patev S."/>
            <person name="Naranjo-Ortiz M."/>
            <person name="Looney B."/>
            <person name="Konkel Z."/>
            <person name="Slot J.C."/>
            <person name="Sakamoto Y."/>
            <person name="Steenwyk J.L."/>
            <person name="Rokas A."/>
            <person name="Carro J."/>
            <person name="Camarero S."/>
            <person name="Ferreira P."/>
            <person name="Molpeceres G."/>
            <person name="Ruiz-duenas F.J."/>
            <person name="Serrano A."/>
            <person name="Henrissat B."/>
            <person name="Drula E."/>
            <person name="Hughes K.W."/>
            <person name="Mata J.L."/>
            <person name="Ishikawa N.K."/>
            <person name="Vargas-Isla R."/>
            <person name="Ushijima S."/>
            <person name="Smith C.A."/>
            <person name="Ahrendt S."/>
            <person name="Andreopoulos W."/>
            <person name="He G."/>
            <person name="LaButti K."/>
            <person name="Lipzen A."/>
            <person name="Ng V."/>
            <person name="Riley R."/>
            <person name="Sandor L."/>
            <person name="Barry K."/>
            <person name="Martinez A.T."/>
            <person name="Xiao Y."/>
            <person name="Gibbons J.G."/>
            <person name="Terashima K."/>
            <person name="Hibbett D.S."/>
            <person name="Grigoriev I.V."/>
        </authorList>
    </citation>
    <scope>NUCLEOTIDE SEQUENCE</scope>
    <source>
        <strain evidence="3">ET3784</strain>
    </source>
</reference>
<dbReference type="EMBL" id="JANVFO010000001">
    <property type="protein sequence ID" value="KAJ3737576.1"/>
    <property type="molecule type" value="Genomic_DNA"/>
</dbReference>
<feature type="transmembrane region" description="Helical" evidence="2">
    <location>
        <begin position="125"/>
        <end position="144"/>
    </location>
</feature>
<sequence>MPRKRTASAIYKSERSEEQKLADKAKTQRLVERRYRRKCYYISNRVRRKNPEKDAERMAKKRKEMTEDERLLEQESKRKYNATYYQKHREDILVKHQCKRTTEYISKHGEQAFWLHHSPRETFQYFLNVIVQKFILLYYSVLYMKHISTYFDVRLYNSRQ</sequence>
<evidence type="ECO:0000313" key="4">
    <source>
        <dbReference type="Proteomes" id="UP001176059"/>
    </source>
</evidence>
<evidence type="ECO:0000256" key="1">
    <source>
        <dbReference type="SAM" id="MobiDB-lite"/>
    </source>
</evidence>
<accession>A0AA38JKG3</accession>
<keyword evidence="2" id="KW-1133">Transmembrane helix</keyword>
<name>A0AA38JKG3_9AGAR</name>
<comment type="caution">
    <text evidence="3">The sequence shown here is derived from an EMBL/GenBank/DDBJ whole genome shotgun (WGS) entry which is preliminary data.</text>
</comment>
<feature type="compositionally biased region" description="Basic and acidic residues" evidence="1">
    <location>
        <begin position="12"/>
        <end position="27"/>
    </location>
</feature>
<feature type="region of interest" description="Disordered" evidence="1">
    <location>
        <begin position="50"/>
        <end position="70"/>
    </location>
</feature>
<keyword evidence="2" id="KW-0812">Transmembrane</keyword>
<organism evidence="3 4">
    <name type="scientific">Lentinula guzmanii</name>
    <dbReference type="NCBI Taxonomy" id="2804957"/>
    <lineage>
        <taxon>Eukaryota</taxon>
        <taxon>Fungi</taxon>
        <taxon>Dikarya</taxon>
        <taxon>Basidiomycota</taxon>
        <taxon>Agaricomycotina</taxon>
        <taxon>Agaricomycetes</taxon>
        <taxon>Agaricomycetidae</taxon>
        <taxon>Agaricales</taxon>
        <taxon>Marasmiineae</taxon>
        <taxon>Omphalotaceae</taxon>
        <taxon>Lentinula</taxon>
    </lineage>
</organism>
<keyword evidence="2" id="KW-0472">Membrane</keyword>
<gene>
    <name evidence="3" type="ORF">DFJ43DRAFT_1035259</name>
</gene>
<evidence type="ECO:0000313" key="3">
    <source>
        <dbReference type="EMBL" id="KAJ3737576.1"/>
    </source>
</evidence>